<comment type="caution">
    <text evidence="2">The sequence shown here is derived from an EMBL/GenBank/DDBJ whole genome shotgun (WGS) entry which is preliminary data.</text>
</comment>
<dbReference type="Proteomes" id="UP000617340">
    <property type="component" value="Unassembled WGS sequence"/>
</dbReference>
<dbReference type="AlphaFoldDB" id="A0A834N5H5"/>
<keyword evidence="3" id="KW-1185">Reference proteome</keyword>
<gene>
    <name evidence="2" type="ORF">HZH68_008707</name>
</gene>
<sequence length="88" mass="9471">MAECSKVDRVKRRKQSDGRASGSSREGGRVAWEGGKGYAHSSFVRERALLSAKRHVDKNPSSFTALSAAITAAGAYGMELLMTSEYTS</sequence>
<dbReference type="EMBL" id="JACSDZ010000008">
    <property type="protein sequence ID" value="KAF7397485.1"/>
    <property type="molecule type" value="Genomic_DNA"/>
</dbReference>
<evidence type="ECO:0000313" key="3">
    <source>
        <dbReference type="Proteomes" id="UP000617340"/>
    </source>
</evidence>
<protein>
    <submittedName>
        <fullName evidence="2">Uncharacterized protein</fullName>
    </submittedName>
</protein>
<feature type="region of interest" description="Disordered" evidence="1">
    <location>
        <begin position="1"/>
        <end position="31"/>
    </location>
</feature>
<organism evidence="2 3">
    <name type="scientific">Vespula germanica</name>
    <name type="common">German yellow jacket</name>
    <name type="synonym">Paravespula germanica</name>
    <dbReference type="NCBI Taxonomy" id="30212"/>
    <lineage>
        <taxon>Eukaryota</taxon>
        <taxon>Metazoa</taxon>
        <taxon>Ecdysozoa</taxon>
        <taxon>Arthropoda</taxon>
        <taxon>Hexapoda</taxon>
        <taxon>Insecta</taxon>
        <taxon>Pterygota</taxon>
        <taxon>Neoptera</taxon>
        <taxon>Endopterygota</taxon>
        <taxon>Hymenoptera</taxon>
        <taxon>Apocrita</taxon>
        <taxon>Aculeata</taxon>
        <taxon>Vespoidea</taxon>
        <taxon>Vespidae</taxon>
        <taxon>Vespinae</taxon>
        <taxon>Vespula</taxon>
    </lineage>
</organism>
<accession>A0A834N5H5</accession>
<evidence type="ECO:0000313" key="2">
    <source>
        <dbReference type="EMBL" id="KAF7397485.1"/>
    </source>
</evidence>
<proteinExistence type="predicted"/>
<evidence type="ECO:0000256" key="1">
    <source>
        <dbReference type="SAM" id="MobiDB-lite"/>
    </source>
</evidence>
<name>A0A834N5H5_VESGE</name>
<reference evidence="2" key="1">
    <citation type="journal article" date="2020" name="G3 (Bethesda)">
        <title>High-Quality Assemblies for Three Invasive Social Wasps from the &lt;i&gt;Vespula&lt;/i&gt; Genus.</title>
        <authorList>
            <person name="Harrop T.W.R."/>
            <person name="Guhlin J."/>
            <person name="McLaughlin G.M."/>
            <person name="Permina E."/>
            <person name="Stockwell P."/>
            <person name="Gilligan J."/>
            <person name="Le Lec M.F."/>
            <person name="Gruber M.A.M."/>
            <person name="Quinn O."/>
            <person name="Lovegrove M."/>
            <person name="Duncan E.J."/>
            <person name="Remnant E.J."/>
            <person name="Van Eeckhoven J."/>
            <person name="Graham B."/>
            <person name="Knapp R.A."/>
            <person name="Langford K.W."/>
            <person name="Kronenberg Z."/>
            <person name="Press M.O."/>
            <person name="Eacker S.M."/>
            <person name="Wilson-Rankin E.E."/>
            <person name="Purcell J."/>
            <person name="Lester P.J."/>
            <person name="Dearden P.K."/>
        </authorList>
    </citation>
    <scope>NUCLEOTIDE SEQUENCE</scope>
    <source>
        <strain evidence="2">Linc-1</strain>
    </source>
</reference>